<dbReference type="Gramene" id="OMO93246">
    <property type="protein sequence ID" value="OMO93246"/>
    <property type="gene ID" value="CCACVL1_06574"/>
</dbReference>
<protein>
    <submittedName>
        <fullName evidence="1">Uncharacterized protein</fullName>
    </submittedName>
</protein>
<gene>
    <name evidence="1" type="ORF">CCACVL1_06574</name>
</gene>
<accession>A0A1R3JEK1</accession>
<organism evidence="1 2">
    <name type="scientific">Corchorus capsularis</name>
    <name type="common">Jute</name>
    <dbReference type="NCBI Taxonomy" id="210143"/>
    <lineage>
        <taxon>Eukaryota</taxon>
        <taxon>Viridiplantae</taxon>
        <taxon>Streptophyta</taxon>
        <taxon>Embryophyta</taxon>
        <taxon>Tracheophyta</taxon>
        <taxon>Spermatophyta</taxon>
        <taxon>Magnoliopsida</taxon>
        <taxon>eudicotyledons</taxon>
        <taxon>Gunneridae</taxon>
        <taxon>Pentapetalae</taxon>
        <taxon>rosids</taxon>
        <taxon>malvids</taxon>
        <taxon>Malvales</taxon>
        <taxon>Malvaceae</taxon>
        <taxon>Grewioideae</taxon>
        <taxon>Apeibeae</taxon>
        <taxon>Corchorus</taxon>
    </lineage>
</organism>
<reference evidence="1 2" key="1">
    <citation type="submission" date="2013-09" db="EMBL/GenBank/DDBJ databases">
        <title>Corchorus capsularis genome sequencing.</title>
        <authorList>
            <person name="Alam M."/>
            <person name="Haque M.S."/>
            <person name="Islam M.S."/>
            <person name="Emdad E.M."/>
            <person name="Islam M.M."/>
            <person name="Ahmed B."/>
            <person name="Halim A."/>
            <person name="Hossen Q.M.M."/>
            <person name="Hossain M.Z."/>
            <person name="Ahmed R."/>
            <person name="Khan M.M."/>
            <person name="Islam R."/>
            <person name="Rashid M.M."/>
            <person name="Khan S.A."/>
            <person name="Rahman M.S."/>
            <person name="Alam M."/>
        </authorList>
    </citation>
    <scope>NUCLEOTIDE SEQUENCE [LARGE SCALE GENOMIC DNA]</scope>
    <source>
        <strain evidence="2">cv. CVL-1</strain>
        <tissue evidence="1">Whole seedling</tissue>
    </source>
</reference>
<dbReference type="Proteomes" id="UP000188268">
    <property type="component" value="Unassembled WGS sequence"/>
</dbReference>
<dbReference type="AlphaFoldDB" id="A0A1R3JEK1"/>
<comment type="caution">
    <text evidence="1">The sequence shown here is derived from an EMBL/GenBank/DDBJ whole genome shotgun (WGS) entry which is preliminary data.</text>
</comment>
<proteinExistence type="predicted"/>
<keyword evidence="2" id="KW-1185">Reference proteome</keyword>
<name>A0A1R3JEK1_COCAP</name>
<evidence type="ECO:0000313" key="2">
    <source>
        <dbReference type="Proteomes" id="UP000188268"/>
    </source>
</evidence>
<dbReference type="EMBL" id="AWWV01008093">
    <property type="protein sequence ID" value="OMO93246.1"/>
    <property type="molecule type" value="Genomic_DNA"/>
</dbReference>
<evidence type="ECO:0000313" key="1">
    <source>
        <dbReference type="EMBL" id="OMO93246.1"/>
    </source>
</evidence>
<sequence length="22" mass="2263">MAKAGTILSYNSQVIGVTKPLA</sequence>